<dbReference type="RefSeq" id="WP_378267839.1">
    <property type="nucleotide sequence ID" value="NZ_JBHUKR010000015.1"/>
</dbReference>
<dbReference type="Gene3D" id="3.20.20.140">
    <property type="entry name" value="Metal-dependent hydrolases"/>
    <property type="match status" value="1"/>
</dbReference>
<name>A0ABW5FXM9_9PSEU</name>
<accession>A0ABW5FXM9</accession>
<dbReference type="SUPFAM" id="SSF51556">
    <property type="entry name" value="Metallo-dependent hydrolases"/>
    <property type="match status" value="1"/>
</dbReference>
<dbReference type="Proteomes" id="UP001597417">
    <property type="component" value="Unassembled WGS sequence"/>
</dbReference>
<reference evidence="3" key="1">
    <citation type="journal article" date="2019" name="Int. J. Syst. Evol. Microbiol.">
        <title>The Global Catalogue of Microorganisms (GCM) 10K type strain sequencing project: providing services to taxonomists for standard genome sequencing and annotation.</title>
        <authorList>
            <consortium name="The Broad Institute Genomics Platform"/>
            <consortium name="The Broad Institute Genome Sequencing Center for Infectious Disease"/>
            <person name="Wu L."/>
            <person name="Ma J."/>
        </authorList>
    </citation>
    <scope>NUCLEOTIDE SEQUENCE [LARGE SCALE GENOMIC DNA]</scope>
    <source>
        <strain evidence="3">CGMCC 4.7645</strain>
    </source>
</reference>
<dbReference type="InterPro" id="IPR011059">
    <property type="entry name" value="Metal-dep_hydrolase_composite"/>
</dbReference>
<protein>
    <submittedName>
        <fullName evidence="2">Amidohydrolase family protein</fullName>
    </submittedName>
</protein>
<evidence type="ECO:0000313" key="3">
    <source>
        <dbReference type="Proteomes" id="UP001597417"/>
    </source>
</evidence>
<comment type="caution">
    <text evidence="2">The sequence shown here is derived from an EMBL/GenBank/DDBJ whole genome shotgun (WGS) entry which is preliminary data.</text>
</comment>
<dbReference type="PANTHER" id="PTHR42717:SF1">
    <property type="entry name" value="IMIDAZOLONEPROPIONASE AND RELATED AMIDOHYDROLASES"/>
    <property type="match status" value="1"/>
</dbReference>
<dbReference type="InterPro" id="IPR032466">
    <property type="entry name" value="Metal_Hydrolase"/>
</dbReference>
<dbReference type="Pfam" id="PF01979">
    <property type="entry name" value="Amidohydro_1"/>
    <property type="match status" value="1"/>
</dbReference>
<proteinExistence type="predicted"/>
<sequence>MTTYDLLITNGHVLDPGSGLDGKRDIAISGGRIAAIEPHIDPAGASQVLEIRGTDRYVVPGLIDIHTHVAHGATTAGVGMGCCDPDAIGVRSGVTTLVDCGSVGVANLGVFPTHILPKARTRVSVYVNVGSYAHTMPGPADVYSLDDINPAAISACAEHNPGLISGVKLRLVGGIVDELGEEMVTRSKAVARELGVPLMTHIGDFFGGRASRAERLAEVTQFLIKTLEPGDILTHLCTPNLGGVMDRLTESLANLREARDRGVTLDPAVGMGNFGYDVAREQAERGMFPDTISSDLTAPGQKFHSLVECMAKFMAVGYSFEDVVKMTTANAAKAIGQADELGALAVGREADITVLDLVRGDFTFRDTTKKWFRGEHGIVPVHTVKSGELVPPQWGPHPWGWLPATAETP</sequence>
<dbReference type="EMBL" id="JBHUKR010000015">
    <property type="protein sequence ID" value="MFD2419808.1"/>
    <property type="molecule type" value="Genomic_DNA"/>
</dbReference>
<dbReference type="SUPFAM" id="SSF51338">
    <property type="entry name" value="Composite domain of metallo-dependent hydrolases"/>
    <property type="match status" value="1"/>
</dbReference>
<keyword evidence="3" id="KW-1185">Reference proteome</keyword>
<evidence type="ECO:0000313" key="2">
    <source>
        <dbReference type="EMBL" id="MFD2419808.1"/>
    </source>
</evidence>
<organism evidence="2 3">
    <name type="scientific">Amycolatopsis pigmentata</name>
    <dbReference type="NCBI Taxonomy" id="450801"/>
    <lineage>
        <taxon>Bacteria</taxon>
        <taxon>Bacillati</taxon>
        <taxon>Actinomycetota</taxon>
        <taxon>Actinomycetes</taxon>
        <taxon>Pseudonocardiales</taxon>
        <taxon>Pseudonocardiaceae</taxon>
        <taxon>Amycolatopsis</taxon>
    </lineage>
</organism>
<evidence type="ECO:0000259" key="1">
    <source>
        <dbReference type="Pfam" id="PF01979"/>
    </source>
</evidence>
<dbReference type="InterPro" id="IPR020043">
    <property type="entry name" value="Deacetylase_Atu3266-like"/>
</dbReference>
<dbReference type="Gene3D" id="2.30.40.10">
    <property type="entry name" value="Urease, subunit C, domain 1"/>
    <property type="match status" value="1"/>
</dbReference>
<dbReference type="InterPro" id="IPR006680">
    <property type="entry name" value="Amidohydro-rel"/>
</dbReference>
<feature type="domain" description="Amidohydrolase-related" evidence="1">
    <location>
        <begin position="57"/>
        <end position="390"/>
    </location>
</feature>
<dbReference type="PANTHER" id="PTHR42717">
    <property type="entry name" value="DIHYDROOROTASE-RELATED"/>
    <property type="match status" value="1"/>
</dbReference>
<gene>
    <name evidence="2" type="ORF">ACFSXZ_26110</name>
</gene>